<feature type="compositionally biased region" description="Polar residues" evidence="3">
    <location>
        <begin position="1180"/>
        <end position="1196"/>
    </location>
</feature>
<evidence type="ECO:0000259" key="4">
    <source>
        <dbReference type="PROSITE" id="PS50048"/>
    </source>
</evidence>
<feature type="region of interest" description="Disordered" evidence="3">
    <location>
        <begin position="1047"/>
        <end position="1079"/>
    </location>
</feature>
<dbReference type="GO" id="GO:0008270">
    <property type="term" value="F:zinc ion binding"/>
    <property type="evidence" value="ECO:0007669"/>
    <property type="project" value="InterPro"/>
</dbReference>
<feature type="compositionally biased region" description="Polar residues" evidence="3">
    <location>
        <begin position="975"/>
        <end position="990"/>
    </location>
</feature>
<accession>A0AAW0GS17</accession>
<evidence type="ECO:0000313" key="6">
    <source>
        <dbReference type="Proteomes" id="UP001385951"/>
    </source>
</evidence>
<evidence type="ECO:0000313" key="5">
    <source>
        <dbReference type="EMBL" id="KAK7692742.1"/>
    </source>
</evidence>
<feature type="region of interest" description="Disordered" evidence="3">
    <location>
        <begin position="206"/>
        <end position="234"/>
    </location>
</feature>
<dbReference type="PANTHER" id="PTHR46910:SF38">
    <property type="entry name" value="ZN(2)-C6 FUNGAL-TYPE DOMAIN-CONTAINING PROTEIN"/>
    <property type="match status" value="1"/>
</dbReference>
<name>A0AAW0GS17_9APHY</name>
<dbReference type="Pfam" id="PF00172">
    <property type="entry name" value="Zn_clus"/>
    <property type="match status" value="1"/>
</dbReference>
<dbReference type="GO" id="GO:0003677">
    <property type="term" value="F:DNA binding"/>
    <property type="evidence" value="ECO:0007669"/>
    <property type="project" value="InterPro"/>
</dbReference>
<keyword evidence="2" id="KW-0539">Nucleus</keyword>
<feature type="region of interest" description="Disordered" evidence="3">
    <location>
        <begin position="971"/>
        <end position="1006"/>
    </location>
</feature>
<feature type="region of interest" description="Disordered" evidence="3">
    <location>
        <begin position="792"/>
        <end position="828"/>
    </location>
</feature>
<dbReference type="CDD" id="cd12148">
    <property type="entry name" value="fungal_TF_MHR"/>
    <property type="match status" value="1"/>
</dbReference>
<dbReference type="Proteomes" id="UP001385951">
    <property type="component" value="Unassembled WGS sequence"/>
</dbReference>
<dbReference type="InterPro" id="IPR007219">
    <property type="entry name" value="XnlR_reg_dom"/>
</dbReference>
<organism evidence="5 6">
    <name type="scientific">Cerrena zonata</name>
    <dbReference type="NCBI Taxonomy" id="2478898"/>
    <lineage>
        <taxon>Eukaryota</taxon>
        <taxon>Fungi</taxon>
        <taxon>Dikarya</taxon>
        <taxon>Basidiomycota</taxon>
        <taxon>Agaricomycotina</taxon>
        <taxon>Agaricomycetes</taxon>
        <taxon>Polyporales</taxon>
        <taxon>Cerrenaceae</taxon>
        <taxon>Cerrena</taxon>
    </lineage>
</organism>
<dbReference type="InterPro" id="IPR050987">
    <property type="entry name" value="AtrR-like"/>
</dbReference>
<evidence type="ECO:0000256" key="2">
    <source>
        <dbReference type="ARBA" id="ARBA00023242"/>
    </source>
</evidence>
<dbReference type="PROSITE" id="PS00463">
    <property type="entry name" value="ZN2_CY6_FUNGAL_1"/>
    <property type="match status" value="1"/>
</dbReference>
<protein>
    <recommendedName>
        <fullName evidence="4">Zn(2)-C6 fungal-type domain-containing protein</fullName>
    </recommendedName>
</protein>
<sequence length="1196" mass="133902">MAALPKTKPLSRRPSKAGVDPANHTSPSEISSTAAFRAPEPYYSLDTSVDKTGSKKRKIERACDFCRRRKIRCDGPKMAEFRCTNCIENGRECTYVEVSRPRGPPKAYIQGMEDRMEKLETLLKRLRPEIDFTEEVGPPLQRDSWKSESNSLQHTPSRQLSTSSHTQGNSLVPPQPSLAVSSGSGVSHAAPYPGSGPILISLTHASSRDTMRSSPGSSDEDEPSSASSSDNEDYGELSLIRGLQNLNIRPLESHESGTVPDSQWRFHGKSSSFKLINTAWKLQTEASKATGESPPDDASHRMGMDRRPYFWKSPEYEAKAMPHFSDGSVRELLQRRFPGPDLLPSIMDGYFNVMNDHFPLIHRPTFERQLKDRLYERDIWFGCLCMAVFGVGARWSKNPGVLWDDDKGLSEVPDPSSPLWGSAGWKYIQVTFEIHRNHSDIILPACLFEIQSYHLIGLFLRSTSYYSDAWKIVSLGLRRAQDIGAHRKKVYSRNRTSEDELWKRTYWCLVTFDRLGSVINGRPCASRDEDSDLELPLQVDDEYWENEDPNLAFRQPPDKPCRKAFFVCWIKLTQIAGFALRTLYAIGKSKIPLGLVGARWREETLSRLNDALSQWVDELPPYLKWSTKVKDDLFATQATTLVTTYYMVVIFIHKPFIPMPFATGSLSGFQSQQRHSLVDRPDFPWTCLSICTNAAKATAQIWNAHVQHRRFINMTSLANSSYISAGALLVHVWLVRAMEKAEGPRISEERRKFFADRMSDLMEHLQILITRMEEISSGFEIAREWLKEIKNSLPPEGLSPQPSSSQPQSDTYASTSSEKSFTSDAPYDFSKPETFGGAGFSPNIPSYAMDTSGMSVRQEEFAYAVPSTNSIVASTPMPITFDSSSSLANALYPFNPAQSWETSRNDSSQIPISAVRRFSHGHIFQSAHPASRGVMRRASLAPTGTTSEAIEPLAESVHSLRQYRSSSDLHGFTPTIPSQYMPSPYTPSDHSSLAMDQQSSASSSASYYGQLQPQYSMYQPPQGLKREHSNSSLREVYTPMDSPAISIHQSLHSTPSPLLHTSRSQGSLHQQWTGSYTRNPPVYRSEESWRNYASHAGNPGVKDRRNSSFSPHPHPHIHPNQPLSSHSHSQPSYSPHSHVGPSGLPGMATPPEAQQQPPPHHPQLRNVGYGTLYTPMEGEQATSGNWGPRNSFSGPS</sequence>
<dbReference type="InterPro" id="IPR001138">
    <property type="entry name" value="Zn2Cys6_DnaBD"/>
</dbReference>
<feature type="compositionally biased region" description="Polar residues" evidence="3">
    <location>
        <begin position="810"/>
        <end position="823"/>
    </location>
</feature>
<feature type="compositionally biased region" description="Low complexity" evidence="3">
    <location>
        <begin position="1118"/>
        <end position="1138"/>
    </location>
</feature>
<proteinExistence type="predicted"/>
<dbReference type="AlphaFoldDB" id="A0AAW0GS17"/>
<feature type="domain" description="Zn(2)-C6 fungal-type" evidence="4">
    <location>
        <begin position="62"/>
        <end position="95"/>
    </location>
</feature>
<feature type="compositionally biased region" description="Polar residues" evidence="3">
    <location>
        <begin position="23"/>
        <end position="34"/>
    </location>
</feature>
<evidence type="ECO:0000256" key="3">
    <source>
        <dbReference type="SAM" id="MobiDB-lite"/>
    </source>
</evidence>
<feature type="region of interest" description="Disordered" evidence="3">
    <location>
        <begin position="1"/>
        <end position="35"/>
    </location>
</feature>
<feature type="region of interest" description="Disordered" evidence="3">
    <location>
        <begin position="1093"/>
        <end position="1196"/>
    </location>
</feature>
<comment type="caution">
    <text evidence="5">The sequence shown here is derived from an EMBL/GenBank/DDBJ whole genome shotgun (WGS) entry which is preliminary data.</text>
</comment>
<dbReference type="EMBL" id="JASBNA010000004">
    <property type="protein sequence ID" value="KAK7692742.1"/>
    <property type="molecule type" value="Genomic_DNA"/>
</dbReference>
<dbReference type="PROSITE" id="PS50048">
    <property type="entry name" value="ZN2_CY6_FUNGAL_2"/>
    <property type="match status" value="1"/>
</dbReference>
<dbReference type="CDD" id="cd00067">
    <property type="entry name" value="GAL4"/>
    <property type="match status" value="1"/>
</dbReference>
<dbReference type="SMART" id="SM00066">
    <property type="entry name" value="GAL4"/>
    <property type="match status" value="1"/>
</dbReference>
<keyword evidence="1" id="KW-0479">Metal-binding</keyword>
<dbReference type="PANTHER" id="PTHR46910">
    <property type="entry name" value="TRANSCRIPTION FACTOR PDR1"/>
    <property type="match status" value="1"/>
</dbReference>
<evidence type="ECO:0000256" key="1">
    <source>
        <dbReference type="ARBA" id="ARBA00022723"/>
    </source>
</evidence>
<dbReference type="Pfam" id="PF04082">
    <property type="entry name" value="Fungal_trans"/>
    <property type="match status" value="1"/>
</dbReference>
<feature type="compositionally biased region" description="Low complexity" evidence="3">
    <location>
        <begin position="799"/>
        <end position="809"/>
    </location>
</feature>
<feature type="compositionally biased region" description="Polar residues" evidence="3">
    <location>
        <begin position="147"/>
        <end position="172"/>
    </location>
</feature>
<gene>
    <name evidence="5" type="ORF">QCA50_004375</name>
</gene>
<feature type="compositionally biased region" description="Polar residues" evidence="3">
    <location>
        <begin position="1047"/>
        <end position="1078"/>
    </location>
</feature>
<dbReference type="Gene3D" id="4.10.240.10">
    <property type="entry name" value="Zn(2)-C6 fungal-type DNA-binding domain"/>
    <property type="match status" value="1"/>
</dbReference>
<dbReference type="SMART" id="SM00906">
    <property type="entry name" value="Fungal_trans"/>
    <property type="match status" value="1"/>
</dbReference>
<dbReference type="InterPro" id="IPR036864">
    <property type="entry name" value="Zn2-C6_fun-type_DNA-bd_sf"/>
</dbReference>
<feature type="region of interest" description="Disordered" evidence="3">
    <location>
        <begin position="133"/>
        <end position="192"/>
    </location>
</feature>
<reference evidence="5 6" key="1">
    <citation type="submission" date="2022-09" db="EMBL/GenBank/DDBJ databases">
        <authorList>
            <person name="Palmer J.M."/>
        </authorList>
    </citation>
    <scope>NUCLEOTIDE SEQUENCE [LARGE SCALE GENOMIC DNA]</scope>
    <source>
        <strain evidence="5 6">DSM 7382</strain>
    </source>
</reference>
<dbReference type="GO" id="GO:0000981">
    <property type="term" value="F:DNA-binding transcription factor activity, RNA polymerase II-specific"/>
    <property type="evidence" value="ECO:0007669"/>
    <property type="project" value="InterPro"/>
</dbReference>
<dbReference type="SUPFAM" id="SSF57701">
    <property type="entry name" value="Zn2/Cys6 DNA-binding domain"/>
    <property type="match status" value="1"/>
</dbReference>
<feature type="compositionally biased region" description="Low complexity" evidence="3">
    <location>
        <begin position="991"/>
        <end position="1006"/>
    </location>
</feature>
<keyword evidence="6" id="KW-1185">Reference proteome</keyword>
<dbReference type="GO" id="GO:0006351">
    <property type="term" value="P:DNA-templated transcription"/>
    <property type="evidence" value="ECO:0007669"/>
    <property type="project" value="InterPro"/>
</dbReference>